<reference evidence="3" key="1">
    <citation type="journal article" date="2019" name="Int. J. Syst. Evol. Microbiol.">
        <title>The Global Catalogue of Microorganisms (GCM) 10K type strain sequencing project: providing services to taxonomists for standard genome sequencing and annotation.</title>
        <authorList>
            <consortium name="The Broad Institute Genomics Platform"/>
            <consortium name="The Broad Institute Genome Sequencing Center for Infectious Disease"/>
            <person name="Wu L."/>
            <person name="Ma J."/>
        </authorList>
    </citation>
    <scope>NUCLEOTIDE SEQUENCE [LARGE SCALE GENOMIC DNA]</scope>
    <source>
        <strain evidence="3">JCM 17441</strain>
    </source>
</reference>
<accession>A0ABP8DI57</accession>
<organism evidence="2 3">
    <name type="scientific">Dactylosporangium darangshiense</name>
    <dbReference type="NCBI Taxonomy" id="579108"/>
    <lineage>
        <taxon>Bacteria</taxon>
        <taxon>Bacillati</taxon>
        <taxon>Actinomycetota</taxon>
        <taxon>Actinomycetes</taxon>
        <taxon>Micromonosporales</taxon>
        <taxon>Micromonosporaceae</taxon>
        <taxon>Dactylosporangium</taxon>
    </lineage>
</organism>
<dbReference type="SUPFAM" id="SSF48452">
    <property type="entry name" value="TPR-like"/>
    <property type="match status" value="2"/>
</dbReference>
<dbReference type="EMBL" id="BAABAT010000023">
    <property type="protein sequence ID" value="GAA4256209.1"/>
    <property type="molecule type" value="Genomic_DNA"/>
</dbReference>
<dbReference type="Gene3D" id="1.25.40.10">
    <property type="entry name" value="Tetratricopeptide repeat domain"/>
    <property type="match status" value="2"/>
</dbReference>
<keyword evidence="3" id="KW-1185">Reference proteome</keyword>
<evidence type="ECO:0000313" key="2">
    <source>
        <dbReference type="EMBL" id="GAA4256209.1"/>
    </source>
</evidence>
<dbReference type="RefSeq" id="WP_345133229.1">
    <property type="nucleotide sequence ID" value="NZ_BAABAT010000023.1"/>
</dbReference>
<evidence type="ECO:0000259" key="1">
    <source>
        <dbReference type="Pfam" id="PF12770"/>
    </source>
</evidence>
<dbReference type="Proteomes" id="UP001500620">
    <property type="component" value="Unassembled WGS sequence"/>
</dbReference>
<dbReference type="InterPro" id="IPR011990">
    <property type="entry name" value="TPR-like_helical_dom_sf"/>
</dbReference>
<protein>
    <recommendedName>
        <fullName evidence="1">CHAT domain-containing protein</fullName>
    </recommendedName>
</protein>
<evidence type="ECO:0000313" key="3">
    <source>
        <dbReference type="Proteomes" id="UP001500620"/>
    </source>
</evidence>
<gene>
    <name evidence="2" type="ORF">GCM10022255_068160</name>
</gene>
<sequence length="1216" mass="130273">MEEEESLDDAIARLRGELGAAVEPESYDAAGTAGNLAGALLDLAGRDGVAEPIHEAIALCEAAIRRFPGHEDRQWWWYWLADAHTRLAMHDDDVVEYERAIAWLSVLRGEQSHDDPDRVETEWQLAQLYWLRFETVAGTVVHDGAARAEVDRLVAALAEPAARHPFVRMFYGMALMRQAPAQGDPEWLHRGIATLAEALEDVPVGTAHRTRAVADLMHGYRDQAALGRPEALDRAVAAGEEAIAGAGDDDLLAVLLLHRGLAWVYQERFDGDRQRTADRDRAIELWRFVNDHVDAEAFALVGCGHLLFDRADRGRSPHDLDEALQVAHAAVRATGPGHPLGVEARYLLGSVHALRDEHAEALRWLDAADLAGPDDDERVRIMRERLRSMSILAGQGTVPKERLAAAAAQAQAVLRDAAHADEMWRARLAGTLAAVLHGEVATGDRERLLADIRALVSSYAHVVMPDPRWRVELDSAAALLTFLTGSSAEQHQALRDLERLAGSLPGLDTTALMAPLLAQRAVNSGDLGAQRAAVTMLRGGEGDAAAAALAAMIDAQHHSSAGDAEASRAAVAEARRLTAAVPDLAFMGAMLDGLDGFDGRPVADREPPRGALEAAAQIVQLVVAQRRALARRDGPELRRIAAAATAMIARFPDNTADQRITALEAAGEAETALAEVVPAERAGAARRAAAHLREACELAGGTHHPRWPDLTRCLAVAVRYNDRPGSRRHGLSSLRTSTWQVLIQADDELALQAARSAAAASRLVASWCVQDQAYDDLVTALDAGRGLTLYAAAASRSIPDRLAEAGHHDLAARWRDSGGRGSATPASIVPDDLRERALHALSADAFAPVRPEQIRRALAAVSADALVYLAATDEWQPGYAVIVPVSGGAEVLPLPGLEPGHAPGGPTGDVRELVVTGPQDQDQDQGRRLDEVCRWAWSAAMGPLLQYTRRWHLQRPVRLVLVPTGDLSLVPWHAAAHEGRYALQDAVISYGVSARMFCASAQHPLRGPSSALIVGDPRGDLPYAAAEASAVHAAFHPGGTLLERATPDEVLDWVAAPQRGPSLLHLACHGRVDPARPVEAHLALTGGNLPTRRLLEAARRTGVDIDRVVLSACSTGVTGTAHDEAVSLAAAFLAGGAHTVFGTLWTVPDVDTSVLMYLLHHHLSVDGCEPVGALRRAQLWMIDADRTPPPGMPPALANVPGAEDPRAWAAFVHLGR</sequence>
<dbReference type="InterPro" id="IPR024983">
    <property type="entry name" value="CHAT_dom"/>
</dbReference>
<proteinExistence type="predicted"/>
<comment type="caution">
    <text evidence="2">The sequence shown here is derived from an EMBL/GenBank/DDBJ whole genome shotgun (WGS) entry which is preliminary data.</text>
</comment>
<dbReference type="Pfam" id="PF12770">
    <property type="entry name" value="CHAT"/>
    <property type="match status" value="1"/>
</dbReference>
<feature type="domain" description="CHAT" evidence="1">
    <location>
        <begin position="931"/>
        <end position="1215"/>
    </location>
</feature>
<name>A0ABP8DI57_9ACTN</name>